<evidence type="ECO:0000313" key="2">
    <source>
        <dbReference type="EMBL" id="CBH75445.1"/>
    </source>
</evidence>
<dbReference type="Gene3D" id="3.60.15.10">
    <property type="entry name" value="Ribonuclease Z/Hydroxyacylglutathione hydrolase-like"/>
    <property type="match status" value="1"/>
</dbReference>
<feature type="domain" description="Metallo-beta-lactamase" evidence="1">
    <location>
        <begin position="23"/>
        <end position="203"/>
    </location>
</feature>
<dbReference type="PANTHER" id="PTHR46018:SF4">
    <property type="entry name" value="METALLO-HYDROLASE YHFI-RELATED"/>
    <property type="match status" value="1"/>
</dbReference>
<dbReference type="PANTHER" id="PTHR46018">
    <property type="entry name" value="ZINC PHOSPHODIESTERASE ELAC PROTEIN 1"/>
    <property type="match status" value="1"/>
</dbReference>
<dbReference type="InterPro" id="IPR001279">
    <property type="entry name" value="Metallo-B-lactamas"/>
</dbReference>
<dbReference type="CDD" id="cd07716">
    <property type="entry name" value="RNaseZ_short-form-like_MBL-fold"/>
    <property type="match status" value="1"/>
</dbReference>
<dbReference type="SMART" id="SM00849">
    <property type="entry name" value="Lactamase_B"/>
    <property type="match status" value="1"/>
</dbReference>
<dbReference type="EMBL" id="CABL01000008">
    <property type="protein sequence ID" value="CBH75445.1"/>
    <property type="molecule type" value="Genomic_DNA"/>
</dbReference>
<name>E6PG57_9ZZZZ</name>
<evidence type="ECO:0000259" key="1">
    <source>
        <dbReference type="SMART" id="SM00849"/>
    </source>
</evidence>
<protein>
    <submittedName>
        <fullName evidence="2">Putative metal-dependent hydrolase</fullName>
    </submittedName>
</protein>
<proteinExistence type="predicted"/>
<dbReference type="Pfam" id="PF12706">
    <property type="entry name" value="Lactamase_B_2"/>
    <property type="match status" value="1"/>
</dbReference>
<accession>E6PG57</accession>
<dbReference type="InterPro" id="IPR036866">
    <property type="entry name" value="RibonucZ/Hydroxyglut_hydro"/>
</dbReference>
<gene>
    <name evidence="2" type="ORF">CARN1_1462</name>
</gene>
<comment type="caution">
    <text evidence="2">The sequence shown here is derived from an EMBL/GenBank/DDBJ whole genome shotgun (WGS) entry which is preliminary data.</text>
</comment>
<organism evidence="2">
    <name type="scientific">mine drainage metagenome</name>
    <dbReference type="NCBI Taxonomy" id="410659"/>
    <lineage>
        <taxon>unclassified sequences</taxon>
        <taxon>metagenomes</taxon>
        <taxon>ecological metagenomes</taxon>
    </lineage>
</organism>
<sequence length="258" mass="28901">MSDDRLRLRILGSSDSVPRAWRACSCYLLQSTETSIIMDFGTGALPRLRGAIAYPKLDAMLISHMHADHFVDLIPLRYGLKYGPEFREERLPLWLPPNGTEMLRALCGAFASEGPGDFLDDVFDVQEYDPEKPLHINDMCITFTKTIHYIDCYAMRIEYDDRVLTYSADTAPCDRVIKHAEDCDLFICEATLGLTPEKGMRGHATATEAAEMAERAGARHLLLTHYGSKVNPDDMHDAAARVFGGRVTIADDGNEFHI</sequence>
<keyword evidence="2" id="KW-0378">Hydrolase</keyword>
<reference evidence="2" key="1">
    <citation type="submission" date="2009-10" db="EMBL/GenBank/DDBJ databases">
        <title>Diversity of trophic interactions inside an arsenic-rich microbial ecosystem.</title>
        <authorList>
            <person name="Bertin P.N."/>
            <person name="Heinrich-Salmeron A."/>
            <person name="Pelletier E."/>
            <person name="Goulhen-Chollet F."/>
            <person name="Arsene-Ploetze F."/>
            <person name="Gallien S."/>
            <person name="Calteau A."/>
            <person name="Vallenet D."/>
            <person name="Casiot C."/>
            <person name="Chane-Woon-Ming B."/>
            <person name="Giloteaux L."/>
            <person name="Barakat M."/>
            <person name="Bonnefoy V."/>
            <person name="Bruneel O."/>
            <person name="Chandler M."/>
            <person name="Cleiss J."/>
            <person name="Duran R."/>
            <person name="Elbaz-Poulichet F."/>
            <person name="Fonknechten N."/>
            <person name="Lauga B."/>
            <person name="Mornico D."/>
            <person name="Ortet P."/>
            <person name="Schaeffer C."/>
            <person name="Siguier P."/>
            <person name="Alexander Thil Smith A."/>
            <person name="Van Dorsselaer A."/>
            <person name="Weissenbach J."/>
            <person name="Medigue C."/>
            <person name="Le Paslier D."/>
        </authorList>
    </citation>
    <scope>NUCLEOTIDE SEQUENCE</scope>
</reference>
<dbReference type="GO" id="GO:0042781">
    <property type="term" value="F:3'-tRNA processing endoribonuclease activity"/>
    <property type="evidence" value="ECO:0007669"/>
    <property type="project" value="TreeGrafter"/>
</dbReference>
<dbReference type="AlphaFoldDB" id="E6PG57"/>
<dbReference type="SUPFAM" id="SSF56281">
    <property type="entry name" value="Metallo-hydrolase/oxidoreductase"/>
    <property type="match status" value="1"/>
</dbReference>